<feature type="transmembrane region" description="Helical" evidence="1">
    <location>
        <begin position="81"/>
        <end position="102"/>
    </location>
</feature>
<dbReference type="Pfam" id="PF07386">
    <property type="entry name" value="DUF1499"/>
    <property type="match status" value="1"/>
</dbReference>
<reference evidence="2" key="1">
    <citation type="submission" date="2020-12" db="EMBL/GenBank/DDBJ databases">
        <title>Geomonas sp. Red875, isolated from river sediment.</title>
        <authorList>
            <person name="Xu Z."/>
            <person name="Zhang Z."/>
            <person name="Masuda Y."/>
            <person name="Itoh H."/>
            <person name="Senoo K."/>
        </authorList>
    </citation>
    <scope>NUCLEOTIDE SEQUENCE</scope>
    <source>
        <strain evidence="2">Red875</strain>
    </source>
</reference>
<proteinExistence type="predicted"/>
<keyword evidence="3" id="KW-1185">Reference proteome</keyword>
<organism evidence="2 3">
    <name type="scientific">Geomesophilobacter sediminis</name>
    <dbReference type="NCBI Taxonomy" id="2798584"/>
    <lineage>
        <taxon>Bacteria</taxon>
        <taxon>Pseudomonadati</taxon>
        <taxon>Thermodesulfobacteriota</taxon>
        <taxon>Desulfuromonadia</taxon>
        <taxon>Geobacterales</taxon>
        <taxon>Geobacteraceae</taxon>
        <taxon>Geomesophilobacter</taxon>
    </lineage>
</organism>
<gene>
    <name evidence="2" type="ORF">JFN93_16370</name>
</gene>
<comment type="caution">
    <text evidence="2">The sequence shown here is derived from an EMBL/GenBank/DDBJ whole genome shotgun (WGS) entry which is preliminary data.</text>
</comment>
<dbReference type="EMBL" id="JAEMHM010000013">
    <property type="protein sequence ID" value="MBJ6726290.1"/>
    <property type="molecule type" value="Genomic_DNA"/>
</dbReference>
<dbReference type="RefSeq" id="WP_199385184.1">
    <property type="nucleotide sequence ID" value="NZ_JAEMHM010000013.1"/>
</dbReference>
<dbReference type="InterPro" id="IPR010865">
    <property type="entry name" value="DUF1499"/>
</dbReference>
<dbReference type="AlphaFoldDB" id="A0A8J7JMZ1"/>
<feature type="transmembrane region" description="Helical" evidence="1">
    <location>
        <begin position="54"/>
        <end position="75"/>
    </location>
</feature>
<keyword evidence="1" id="KW-1133">Transmembrane helix</keyword>
<keyword evidence="1" id="KW-0472">Membrane</keyword>
<evidence type="ECO:0000256" key="1">
    <source>
        <dbReference type="SAM" id="Phobius"/>
    </source>
</evidence>
<dbReference type="Proteomes" id="UP000636888">
    <property type="component" value="Unassembled WGS sequence"/>
</dbReference>
<protein>
    <submittedName>
        <fullName evidence="2">DUF1499 domain-containing protein</fullName>
    </submittedName>
</protein>
<evidence type="ECO:0000313" key="3">
    <source>
        <dbReference type="Proteomes" id="UP000636888"/>
    </source>
</evidence>
<accession>A0A8J7JMZ1</accession>
<evidence type="ECO:0000313" key="2">
    <source>
        <dbReference type="EMBL" id="MBJ6726290.1"/>
    </source>
</evidence>
<keyword evidence="1" id="KW-0812">Transmembrane</keyword>
<name>A0A8J7JMZ1_9BACT</name>
<sequence length="257" mass="28028">MENDTQRAKSSRPTGIYLAFAVIGSLPAVALVAAGFGTRFGLWQFRTGFAILKYAAVAGAVTALLGLIFGIIAIRQEWLRGVLISLVAIACGVLAFGLPFSWKMNAMRYPKIHDITTDIATPPEFDAVIPYRGGPVPYPGASVAVQQREAYPDIRTLVLPVPAEQAFKHAVGEVQDLGWQIVAMDPVHGRIEATDTTFWFGFKDDVVIRITPAGKRSLLDIRSVSRVGISDVGTNAQRVRNFIRAMSRQFPVQLPMS</sequence>
<feature type="transmembrane region" description="Helical" evidence="1">
    <location>
        <begin position="16"/>
        <end position="42"/>
    </location>
</feature>